<dbReference type="Proteomes" id="UP000237000">
    <property type="component" value="Unassembled WGS sequence"/>
</dbReference>
<comment type="caution">
    <text evidence="6">The sequence shown here is derived from an EMBL/GenBank/DDBJ whole genome shotgun (WGS) entry which is preliminary data.</text>
</comment>
<organism evidence="6 7">
    <name type="scientific">Trema orientale</name>
    <name type="common">Charcoal tree</name>
    <name type="synonym">Celtis orientalis</name>
    <dbReference type="NCBI Taxonomy" id="63057"/>
    <lineage>
        <taxon>Eukaryota</taxon>
        <taxon>Viridiplantae</taxon>
        <taxon>Streptophyta</taxon>
        <taxon>Embryophyta</taxon>
        <taxon>Tracheophyta</taxon>
        <taxon>Spermatophyta</taxon>
        <taxon>Magnoliopsida</taxon>
        <taxon>eudicotyledons</taxon>
        <taxon>Gunneridae</taxon>
        <taxon>Pentapetalae</taxon>
        <taxon>rosids</taxon>
        <taxon>fabids</taxon>
        <taxon>Rosales</taxon>
        <taxon>Cannabaceae</taxon>
        <taxon>Trema</taxon>
    </lineage>
</organism>
<evidence type="ECO:0000313" key="6">
    <source>
        <dbReference type="EMBL" id="PON86290.1"/>
    </source>
</evidence>
<dbReference type="OrthoDB" id="1194197at2759"/>
<sequence length="103" mass="11623">MFSIVLRFILNVYSLLSSLLFAIESLAGLVGGASLSSFVNVVLKAWLLKRFLTSLKENKSLKITLLSTDILLNDAEKKHLKEPNVMKWLDELKEVIFAMNHTT</sequence>
<proteinExistence type="predicted"/>
<keyword evidence="1" id="KW-0677">Repeat</keyword>
<dbReference type="GO" id="GO:0006952">
    <property type="term" value="P:defense response"/>
    <property type="evidence" value="ECO:0007669"/>
    <property type="project" value="UniProtKB-KW"/>
</dbReference>
<name>A0A2P5EL67_TREOI</name>
<evidence type="ECO:0000259" key="5">
    <source>
        <dbReference type="Pfam" id="PF18052"/>
    </source>
</evidence>
<dbReference type="InParanoid" id="A0A2P5EL67"/>
<gene>
    <name evidence="6" type="ORF">TorRG33x02_178560</name>
</gene>
<evidence type="ECO:0000256" key="4">
    <source>
        <dbReference type="SAM" id="Phobius"/>
    </source>
</evidence>
<keyword evidence="4" id="KW-0472">Membrane</keyword>
<evidence type="ECO:0000256" key="1">
    <source>
        <dbReference type="ARBA" id="ARBA00022737"/>
    </source>
</evidence>
<keyword evidence="4" id="KW-1133">Transmembrane helix</keyword>
<evidence type="ECO:0000256" key="3">
    <source>
        <dbReference type="ARBA" id="ARBA00022821"/>
    </source>
</evidence>
<evidence type="ECO:0000256" key="2">
    <source>
        <dbReference type="ARBA" id="ARBA00022741"/>
    </source>
</evidence>
<dbReference type="InterPro" id="IPR041118">
    <property type="entry name" value="Rx_N"/>
</dbReference>
<evidence type="ECO:0000313" key="7">
    <source>
        <dbReference type="Proteomes" id="UP000237000"/>
    </source>
</evidence>
<keyword evidence="4" id="KW-0812">Transmembrane</keyword>
<dbReference type="EMBL" id="JXTC01000134">
    <property type="protein sequence ID" value="PON86290.1"/>
    <property type="molecule type" value="Genomic_DNA"/>
</dbReference>
<feature type="transmembrane region" description="Helical" evidence="4">
    <location>
        <begin position="20"/>
        <end position="43"/>
    </location>
</feature>
<accession>A0A2P5EL67</accession>
<keyword evidence="2" id="KW-0547">Nucleotide-binding</keyword>
<dbReference type="AlphaFoldDB" id="A0A2P5EL67"/>
<protein>
    <recommendedName>
        <fullName evidence="5">Disease resistance N-terminal domain-containing protein</fullName>
    </recommendedName>
</protein>
<keyword evidence="3" id="KW-0611">Plant defense</keyword>
<dbReference type="GO" id="GO:0000166">
    <property type="term" value="F:nucleotide binding"/>
    <property type="evidence" value="ECO:0007669"/>
    <property type="project" value="UniProtKB-KW"/>
</dbReference>
<dbReference type="Pfam" id="PF18052">
    <property type="entry name" value="Rx_N"/>
    <property type="match status" value="1"/>
</dbReference>
<reference evidence="7" key="1">
    <citation type="submission" date="2016-06" db="EMBL/GenBank/DDBJ databases">
        <title>Parallel loss of symbiosis genes in relatives of nitrogen-fixing non-legume Parasponia.</title>
        <authorList>
            <person name="Van Velzen R."/>
            <person name="Holmer R."/>
            <person name="Bu F."/>
            <person name="Rutten L."/>
            <person name="Van Zeijl A."/>
            <person name="Liu W."/>
            <person name="Santuari L."/>
            <person name="Cao Q."/>
            <person name="Sharma T."/>
            <person name="Shen D."/>
            <person name="Roswanjaya Y."/>
            <person name="Wardhani T."/>
            <person name="Kalhor M.S."/>
            <person name="Jansen J."/>
            <person name="Van den Hoogen J."/>
            <person name="Gungor B."/>
            <person name="Hartog M."/>
            <person name="Hontelez J."/>
            <person name="Verver J."/>
            <person name="Yang W.-C."/>
            <person name="Schijlen E."/>
            <person name="Repin R."/>
            <person name="Schilthuizen M."/>
            <person name="Schranz E."/>
            <person name="Heidstra R."/>
            <person name="Miyata K."/>
            <person name="Fedorova E."/>
            <person name="Kohlen W."/>
            <person name="Bisseling T."/>
            <person name="Smit S."/>
            <person name="Geurts R."/>
        </authorList>
    </citation>
    <scope>NUCLEOTIDE SEQUENCE [LARGE SCALE GENOMIC DNA]</scope>
    <source>
        <strain evidence="7">cv. RG33-2</strain>
    </source>
</reference>
<feature type="domain" description="Disease resistance N-terminal" evidence="5">
    <location>
        <begin position="56"/>
        <end position="99"/>
    </location>
</feature>
<keyword evidence="7" id="KW-1185">Reference proteome</keyword>